<feature type="domain" description="Zn(2)-C6 fungal-type" evidence="9">
    <location>
        <begin position="42"/>
        <end position="75"/>
    </location>
</feature>
<keyword evidence="7" id="KW-0539">Nucleus</keyword>
<dbReference type="SMART" id="SM00906">
    <property type="entry name" value="Fungal_trans"/>
    <property type="match status" value="1"/>
</dbReference>
<keyword evidence="11" id="KW-1185">Reference proteome</keyword>
<evidence type="ECO:0000259" key="9">
    <source>
        <dbReference type="PROSITE" id="PS50048"/>
    </source>
</evidence>
<evidence type="ECO:0000313" key="10">
    <source>
        <dbReference type="EMBL" id="KZT68249.1"/>
    </source>
</evidence>
<name>A0A165PIC7_9APHY</name>
<evidence type="ECO:0000256" key="7">
    <source>
        <dbReference type="ARBA" id="ARBA00023242"/>
    </source>
</evidence>
<organism evidence="10 11">
    <name type="scientific">Daedalea quercina L-15889</name>
    <dbReference type="NCBI Taxonomy" id="1314783"/>
    <lineage>
        <taxon>Eukaryota</taxon>
        <taxon>Fungi</taxon>
        <taxon>Dikarya</taxon>
        <taxon>Basidiomycota</taxon>
        <taxon>Agaricomycotina</taxon>
        <taxon>Agaricomycetes</taxon>
        <taxon>Polyporales</taxon>
        <taxon>Fomitopsis</taxon>
    </lineage>
</organism>
<feature type="region of interest" description="Disordered" evidence="8">
    <location>
        <begin position="1"/>
        <end position="34"/>
    </location>
</feature>
<evidence type="ECO:0000256" key="1">
    <source>
        <dbReference type="ARBA" id="ARBA00004123"/>
    </source>
</evidence>
<dbReference type="GO" id="GO:0005634">
    <property type="term" value="C:nucleus"/>
    <property type="evidence" value="ECO:0007669"/>
    <property type="project" value="UniProtKB-SubCell"/>
</dbReference>
<dbReference type="Pfam" id="PF04082">
    <property type="entry name" value="Fungal_trans"/>
    <property type="match status" value="1"/>
</dbReference>
<dbReference type="GO" id="GO:0000981">
    <property type="term" value="F:DNA-binding transcription factor activity, RNA polymerase II-specific"/>
    <property type="evidence" value="ECO:0007669"/>
    <property type="project" value="InterPro"/>
</dbReference>
<keyword evidence="6" id="KW-0804">Transcription</keyword>
<proteinExistence type="predicted"/>
<keyword evidence="2" id="KW-0479">Metal-binding</keyword>
<reference evidence="10 11" key="1">
    <citation type="journal article" date="2016" name="Mol. Biol. Evol.">
        <title>Comparative Genomics of Early-Diverging Mushroom-Forming Fungi Provides Insights into the Origins of Lignocellulose Decay Capabilities.</title>
        <authorList>
            <person name="Nagy L.G."/>
            <person name="Riley R."/>
            <person name="Tritt A."/>
            <person name="Adam C."/>
            <person name="Daum C."/>
            <person name="Floudas D."/>
            <person name="Sun H."/>
            <person name="Yadav J.S."/>
            <person name="Pangilinan J."/>
            <person name="Larsson K.H."/>
            <person name="Matsuura K."/>
            <person name="Barry K."/>
            <person name="Labutti K."/>
            <person name="Kuo R."/>
            <person name="Ohm R.A."/>
            <person name="Bhattacharya S.S."/>
            <person name="Shirouzu T."/>
            <person name="Yoshinaga Y."/>
            <person name="Martin F.M."/>
            <person name="Grigoriev I.V."/>
            <person name="Hibbett D.S."/>
        </authorList>
    </citation>
    <scope>NUCLEOTIDE SEQUENCE [LARGE SCALE GENOMIC DNA]</scope>
    <source>
        <strain evidence="10 11">L-15889</strain>
    </source>
</reference>
<feature type="compositionally biased region" description="Basic and acidic residues" evidence="8">
    <location>
        <begin position="168"/>
        <end position="209"/>
    </location>
</feature>
<evidence type="ECO:0000256" key="4">
    <source>
        <dbReference type="ARBA" id="ARBA00023015"/>
    </source>
</evidence>
<dbReference type="OrthoDB" id="2123952at2759"/>
<comment type="subcellular location">
    <subcellularLocation>
        <location evidence="1">Nucleus</location>
    </subcellularLocation>
</comment>
<sequence length="951" mass="106228">MSPRTTTLDEDVHSEEEVIGDEEAGNASGVAGASTAKRTPRACDRCRKSKSRCVPAAGGGDRCKGCVAADTDCTFSGPSFRRGPPKGYIQSLERRLHQMESVLAAIMSSKDTRATALVADLRRDRLANHILDGVDSGPFGPTGRKQRSVDATQDNFFASIVAPTPRQQSDRSRRQSRSTRESVIQRKDDPAATERPTLEWQDRLSESIERWSQSQQAPVPSGSSQPHSARQLARVTDDTSERVRQKRKTTSSAPSHELSWNEMHHTQDTDEDELDDWADAFGHLSLDEHREVRYHGKVSGIHLLAQHQREDRRNFGGIWKFPMSKLWPPVRAGVDEYDQREMTRLEKEATIPMPSAEDQLHLIQLFFTYVNPAFPVLDEGTFMEQYYAEFGHASGVRPPENIAPHPSGADPTVNLQPERMQKMSKLLLFAVFAFAAQYWDTNRAEIFAADARRLLDLVYGESRTSTVQALVLMGVREFGIASVEEGWLHVGMAARMAYDLGLNRNSEKWRNHGREMFTPTEQSIRKKIWWACCLADKYASHHLGRPVIVHEADFSALPPPASETEDEVPWVPMNLDPQGQHITPVPGVRQSYHRALATLAVIHGEIVEKIYPVTRVNAAPRRALMEQIHSRLITWSLELPEALQYSSTSTRPCPPPHVLVLHIQFWSMILLLHRPFIPKCLRSKSPPLPGSAEDPVPWKSFDFCQSAASHISAFSALYHRHYDIRWATPLISTTLQSAGIMHVVALRLRSDDAQAAMGLTQCITVCERMRDVWNTAARVADLLRGAGVQIAVALTAPASPLRKRPAEIVLDEYSAHQAADTTEAQHVPPHSVPSQSYAESSRTHCMPVAPVLPQPQPHQDPQYAPHFMTALLGADYAPTACVAPGYDWWPPVSAAESAASIPQQHVPTTQPLTMPSHPFTFTQEQFSQDFLHGIRDPVLHFPLATPPYTPR</sequence>
<feature type="compositionally biased region" description="Polar residues" evidence="8">
    <location>
        <begin position="210"/>
        <end position="228"/>
    </location>
</feature>
<evidence type="ECO:0000256" key="6">
    <source>
        <dbReference type="ARBA" id="ARBA00023163"/>
    </source>
</evidence>
<evidence type="ECO:0000256" key="8">
    <source>
        <dbReference type="SAM" id="MobiDB-lite"/>
    </source>
</evidence>
<dbReference type="GO" id="GO:0006351">
    <property type="term" value="P:DNA-templated transcription"/>
    <property type="evidence" value="ECO:0007669"/>
    <property type="project" value="InterPro"/>
</dbReference>
<dbReference type="SUPFAM" id="SSF57701">
    <property type="entry name" value="Zn2/Cys6 DNA-binding domain"/>
    <property type="match status" value="1"/>
</dbReference>
<evidence type="ECO:0000313" key="11">
    <source>
        <dbReference type="Proteomes" id="UP000076727"/>
    </source>
</evidence>
<dbReference type="STRING" id="1314783.A0A165PIC7"/>
<feature type="compositionally biased region" description="Acidic residues" evidence="8">
    <location>
        <begin position="8"/>
        <end position="24"/>
    </location>
</feature>
<keyword evidence="4" id="KW-0805">Transcription regulation</keyword>
<feature type="region of interest" description="Disordered" evidence="8">
    <location>
        <begin position="158"/>
        <end position="270"/>
    </location>
</feature>
<dbReference type="InterPro" id="IPR007219">
    <property type="entry name" value="XnlR_reg_dom"/>
</dbReference>
<dbReference type="CDD" id="cd12148">
    <property type="entry name" value="fungal_TF_MHR"/>
    <property type="match status" value="1"/>
</dbReference>
<dbReference type="InterPro" id="IPR051615">
    <property type="entry name" value="Transcr_Regulatory_Elem"/>
</dbReference>
<dbReference type="InterPro" id="IPR001138">
    <property type="entry name" value="Zn2Cys6_DnaBD"/>
</dbReference>
<dbReference type="GO" id="GO:0008270">
    <property type="term" value="F:zinc ion binding"/>
    <property type="evidence" value="ECO:0007669"/>
    <property type="project" value="InterPro"/>
</dbReference>
<dbReference type="GO" id="GO:0003677">
    <property type="term" value="F:DNA binding"/>
    <property type="evidence" value="ECO:0007669"/>
    <property type="project" value="UniProtKB-KW"/>
</dbReference>
<dbReference type="PROSITE" id="PS00463">
    <property type="entry name" value="ZN2_CY6_FUNGAL_1"/>
    <property type="match status" value="1"/>
</dbReference>
<evidence type="ECO:0000256" key="2">
    <source>
        <dbReference type="ARBA" id="ARBA00022723"/>
    </source>
</evidence>
<dbReference type="CDD" id="cd00067">
    <property type="entry name" value="GAL4"/>
    <property type="match status" value="1"/>
</dbReference>
<keyword evidence="3" id="KW-0862">Zinc</keyword>
<gene>
    <name evidence="10" type="ORF">DAEQUDRAFT_728053</name>
</gene>
<dbReference type="InterPro" id="IPR036864">
    <property type="entry name" value="Zn2-C6_fun-type_DNA-bd_sf"/>
</dbReference>
<protein>
    <recommendedName>
        <fullName evidence="9">Zn(2)-C6 fungal-type domain-containing protein</fullName>
    </recommendedName>
</protein>
<dbReference type="PANTHER" id="PTHR31313">
    <property type="entry name" value="TY1 ENHANCER ACTIVATOR"/>
    <property type="match status" value="1"/>
</dbReference>
<keyword evidence="5" id="KW-0238">DNA-binding</keyword>
<evidence type="ECO:0000256" key="3">
    <source>
        <dbReference type="ARBA" id="ARBA00022833"/>
    </source>
</evidence>
<dbReference type="PANTHER" id="PTHR31313:SF78">
    <property type="entry name" value="TRANSCRIPTION FACTOR DOMAIN-CONTAINING PROTEIN"/>
    <property type="match status" value="1"/>
</dbReference>
<accession>A0A165PIC7</accession>
<dbReference type="AlphaFoldDB" id="A0A165PIC7"/>
<evidence type="ECO:0000256" key="5">
    <source>
        <dbReference type="ARBA" id="ARBA00023125"/>
    </source>
</evidence>
<dbReference type="PROSITE" id="PS50048">
    <property type="entry name" value="ZN2_CY6_FUNGAL_2"/>
    <property type="match status" value="1"/>
</dbReference>
<dbReference type="EMBL" id="KV429068">
    <property type="protein sequence ID" value="KZT68249.1"/>
    <property type="molecule type" value="Genomic_DNA"/>
</dbReference>
<dbReference type="SMART" id="SM00066">
    <property type="entry name" value="GAL4"/>
    <property type="match status" value="1"/>
</dbReference>
<dbReference type="Gene3D" id="4.10.240.10">
    <property type="entry name" value="Zn(2)-C6 fungal-type DNA-binding domain"/>
    <property type="match status" value="1"/>
</dbReference>
<dbReference type="Proteomes" id="UP000076727">
    <property type="component" value="Unassembled WGS sequence"/>
</dbReference>